<name>A0AA49ESH3_9CAUD</name>
<proteinExistence type="predicted"/>
<organism evidence="2 3">
    <name type="scientific">Arthrobacter phage Emotion</name>
    <dbReference type="NCBI Taxonomy" id="3038361"/>
    <lineage>
        <taxon>Viruses</taxon>
        <taxon>Duplodnaviria</taxon>
        <taxon>Heunggongvirae</taxon>
        <taxon>Uroviricota</taxon>
        <taxon>Caudoviricetes</taxon>
        <taxon>Casidaviridae</taxon>
        <taxon>Emotionvirus</taxon>
        <taxon>Emotionvirus emotion</taxon>
    </lineage>
</organism>
<dbReference type="SUPFAM" id="SSF88659">
    <property type="entry name" value="Sigma3 and sigma4 domains of RNA polymerase sigma factors"/>
    <property type="match status" value="1"/>
</dbReference>
<dbReference type="Proteomes" id="UP001240749">
    <property type="component" value="Segment"/>
</dbReference>
<keyword evidence="3" id="KW-1185">Reference proteome</keyword>
<dbReference type="EMBL" id="OQ709216">
    <property type="protein sequence ID" value="WGH21398.1"/>
    <property type="molecule type" value="Genomic_DNA"/>
</dbReference>
<dbReference type="InterPro" id="IPR024760">
    <property type="entry name" value="HTH_dom_conjug_TS-like"/>
</dbReference>
<evidence type="ECO:0000313" key="2">
    <source>
        <dbReference type="EMBL" id="WGH21398.1"/>
    </source>
</evidence>
<accession>A0AA49ESH3</accession>
<dbReference type="InterPro" id="IPR013325">
    <property type="entry name" value="RNA_pol_sigma_r2"/>
</dbReference>
<gene>
    <name evidence="2" type="primary">49</name>
    <name evidence="2" type="ORF">SEA_EMOTION_49</name>
</gene>
<dbReference type="Pfam" id="PF12645">
    <property type="entry name" value="HTH_16"/>
    <property type="match status" value="1"/>
</dbReference>
<dbReference type="GO" id="GO:0003700">
    <property type="term" value="F:DNA-binding transcription factor activity"/>
    <property type="evidence" value="ECO:0007669"/>
    <property type="project" value="InterPro"/>
</dbReference>
<feature type="domain" description="Helix-turn-helix conjugative transposon-like" evidence="1">
    <location>
        <begin position="33"/>
        <end position="94"/>
    </location>
</feature>
<protein>
    <submittedName>
        <fullName evidence="2">DNA binding protein</fullName>
    </submittedName>
</protein>
<evidence type="ECO:0000313" key="3">
    <source>
        <dbReference type="Proteomes" id="UP001240749"/>
    </source>
</evidence>
<reference evidence="2" key="1">
    <citation type="submission" date="2023-03" db="EMBL/GenBank/DDBJ databases">
        <authorList>
            <person name="Barcik Weissman S.N."/>
            <person name="Chang S."/>
            <person name="Chen D.A."/>
            <person name="Chew B."/>
            <person name="De Jesus J.L."/>
            <person name="Han M.T."/>
            <person name="Hsu T.-Y."/>
            <person name="Rivera W."/>
            <person name="Vu T.L."/>
            <person name="Garza D.R."/>
            <person name="Stephenson J.C."/>
            <person name="Zorawik M."/>
            <person name="Reddi K."/>
            <person name="Freise A.C."/>
            <person name="Furlong K.P."/>
            <person name="Rudner A.D."/>
            <person name="Beyer A.R."/>
            <person name="Chong R.A."/>
            <person name="Edgington N.P."/>
            <person name="Garcia Costas A.M."/>
            <person name="Gibb B.P."/>
            <person name="Klyczek K.K."/>
            <person name="Swerdlow S.J."/>
            <person name="Russell D.A."/>
            <person name="Jacobs-Sera D."/>
            <person name="Hatfull G.F."/>
        </authorList>
    </citation>
    <scope>NUCLEOTIDE SEQUENCE</scope>
</reference>
<dbReference type="GO" id="GO:0006352">
    <property type="term" value="P:DNA-templated transcription initiation"/>
    <property type="evidence" value="ECO:0007669"/>
    <property type="project" value="InterPro"/>
</dbReference>
<evidence type="ECO:0000259" key="1">
    <source>
        <dbReference type="Pfam" id="PF12645"/>
    </source>
</evidence>
<dbReference type="SUPFAM" id="SSF88946">
    <property type="entry name" value="Sigma2 domain of RNA polymerase sigma factors"/>
    <property type="match status" value="1"/>
</dbReference>
<dbReference type="InterPro" id="IPR013324">
    <property type="entry name" value="RNA_pol_sigma_r3/r4-like"/>
</dbReference>
<sequence length="273" mass="29744">MATAINFSDAIADIFDRRAERRFDTVADEQLAIALAQHGDEAAKIKLLYAYAPALRNAAATAAKTGNEDQTREDREDVRMDLIVGFLEAIGKFDPAKHQRLAAVVTPEMKHYLSKAAVRASEFHVPARTVSRVFAILKKAGQDVEAALELVRAGGQDMTPETFLSTLQAIRNVDSMDGGRAEGDEGDSWESMEARALSWDGDTNEVEDRILVEAAFQAVDGVEKEVIELAYGFADYNPLSDPAIGERIGKGKATVQRYRNAGLGKMREALGVA</sequence>